<comment type="caution">
    <text evidence="1">The sequence shown here is derived from an EMBL/GenBank/DDBJ whole genome shotgun (WGS) entry which is preliminary data.</text>
</comment>
<accession>A0AAW1TZ50</accession>
<dbReference type="EMBL" id="JARQZJ010000079">
    <property type="protein sequence ID" value="KAK9882632.1"/>
    <property type="molecule type" value="Genomic_DNA"/>
</dbReference>
<sequence>MKKYDIKISHKPNNVTASIFTQVKPRIEQRNETHTVYKMNCSECDACYIGNTKQYLHKRIYEHKYSIQTNKKSTALAKHAIEQLHSIDFENTEIIKKERNQLKRNVFEMIAIQKEEKRTVNSRADIENFGRIYHNIIHRNDRDHVT</sequence>
<dbReference type="SUPFAM" id="SSF82771">
    <property type="entry name" value="GIY-YIG endonuclease"/>
    <property type="match status" value="1"/>
</dbReference>
<evidence type="ECO:0000313" key="1">
    <source>
        <dbReference type="EMBL" id="KAK9873693.1"/>
    </source>
</evidence>
<evidence type="ECO:0008006" key="5">
    <source>
        <dbReference type="Google" id="ProtNLM"/>
    </source>
</evidence>
<dbReference type="AlphaFoldDB" id="A0AAW1TZ50"/>
<name>A0AAW1TZ50_9CUCU</name>
<protein>
    <recommendedName>
        <fullName evidence="5">GIY-YIG homing endonuclease</fullName>
    </recommendedName>
</protein>
<keyword evidence="4" id="KW-1185">Reference proteome</keyword>
<dbReference type="EMBL" id="JARQZJ010000061">
    <property type="protein sequence ID" value="KAK9879152.1"/>
    <property type="molecule type" value="Genomic_DNA"/>
</dbReference>
<dbReference type="InterPro" id="IPR035901">
    <property type="entry name" value="GIY-YIG_endonuc_sf"/>
</dbReference>
<dbReference type="Gene3D" id="3.40.1440.10">
    <property type="entry name" value="GIY-YIG endonuclease"/>
    <property type="match status" value="1"/>
</dbReference>
<dbReference type="EMBL" id="JARQZJ010000028">
    <property type="protein sequence ID" value="KAK9873693.1"/>
    <property type="molecule type" value="Genomic_DNA"/>
</dbReference>
<gene>
    <name evidence="2" type="ORF">WA026_004001</name>
    <name evidence="3" type="ORF">WA026_022501</name>
    <name evidence="1" type="ORF">WA026_023760</name>
</gene>
<dbReference type="Proteomes" id="UP001431783">
    <property type="component" value="Unassembled WGS sequence"/>
</dbReference>
<evidence type="ECO:0000313" key="4">
    <source>
        <dbReference type="Proteomes" id="UP001431783"/>
    </source>
</evidence>
<reference evidence="1 4" key="1">
    <citation type="submission" date="2023-03" db="EMBL/GenBank/DDBJ databases">
        <title>Genome insight into feeding habits of ladybird beetles.</title>
        <authorList>
            <person name="Li H.-S."/>
            <person name="Huang Y.-H."/>
            <person name="Pang H."/>
        </authorList>
    </citation>
    <scope>NUCLEOTIDE SEQUENCE [LARGE SCALE GENOMIC DNA]</scope>
    <source>
        <strain evidence="1">SYSU_2023b</strain>
        <tissue evidence="1">Whole body</tissue>
    </source>
</reference>
<proteinExistence type="predicted"/>
<organism evidence="1 4">
    <name type="scientific">Henosepilachna vigintioctopunctata</name>
    <dbReference type="NCBI Taxonomy" id="420089"/>
    <lineage>
        <taxon>Eukaryota</taxon>
        <taxon>Metazoa</taxon>
        <taxon>Ecdysozoa</taxon>
        <taxon>Arthropoda</taxon>
        <taxon>Hexapoda</taxon>
        <taxon>Insecta</taxon>
        <taxon>Pterygota</taxon>
        <taxon>Neoptera</taxon>
        <taxon>Endopterygota</taxon>
        <taxon>Coleoptera</taxon>
        <taxon>Polyphaga</taxon>
        <taxon>Cucujiformia</taxon>
        <taxon>Coccinelloidea</taxon>
        <taxon>Coccinellidae</taxon>
        <taxon>Epilachninae</taxon>
        <taxon>Epilachnini</taxon>
        <taxon>Henosepilachna</taxon>
    </lineage>
</organism>
<evidence type="ECO:0000313" key="2">
    <source>
        <dbReference type="EMBL" id="KAK9879152.1"/>
    </source>
</evidence>
<evidence type="ECO:0000313" key="3">
    <source>
        <dbReference type="EMBL" id="KAK9882632.1"/>
    </source>
</evidence>